<dbReference type="EMBL" id="AOMF01000015">
    <property type="protein sequence ID" value="EMA56809.1"/>
    <property type="molecule type" value="Genomic_DNA"/>
</dbReference>
<feature type="region of interest" description="Disordered" evidence="2">
    <location>
        <begin position="117"/>
        <end position="183"/>
    </location>
</feature>
<dbReference type="Proteomes" id="UP000011680">
    <property type="component" value="Unassembled WGS sequence"/>
</dbReference>
<dbReference type="InterPro" id="IPR025475">
    <property type="entry name" value="DUF4326"/>
</dbReference>
<sequence>MSDRNLTVARLVDDEIGGIEIEDSAFGDLLSELGISPKIEKRTLVQSSKPGDDDTRGYIVSLHTVPGTDGAAQVYSCTCAGYKFHQLLSHADAIRDDPETGFERLGRCKHGDAVAVADRTTEDREGDQQGFDTFADGGTADPDAIDRPGHGRPGGVDEPDPDAAYQDEPPEHAPPCDDCGEQPGEQIVQCPIDEERRLDLCPDCYDERGPGIEICHVRRDEDWDVNGGRASPNVRPGEKRHMGNTAFPAPGWIGNPHPMEEDTEVERWRVLKAFRRDLLEKVRDGEFFAYHLGKLRGKRVACWCRSEREDWPDGDGDPCHLDVVHAALMGLYTE</sequence>
<dbReference type="PATRIC" id="fig|1227457.3.peg.62"/>
<dbReference type="GO" id="GO:0008270">
    <property type="term" value="F:zinc ion binding"/>
    <property type="evidence" value="ECO:0007669"/>
    <property type="project" value="UniProtKB-KW"/>
</dbReference>
<dbReference type="PROSITE" id="PS50966">
    <property type="entry name" value="ZF_SWIM"/>
    <property type="match status" value="1"/>
</dbReference>
<dbReference type="OrthoDB" id="275586at2157"/>
<organism evidence="4 5">
    <name type="scientific">Halococcus thailandensis JCM 13552</name>
    <dbReference type="NCBI Taxonomy" id="1227457"/>
    <lineage>
        <taxon>Archaea</taxon>
        <taxon>Methanobacteriati</taxon>
        <taxon>Methanobacteriota</taxon>
        <taxon>Stenosarchaea group</taxon>
        <taxon>Halobacteria</taxon>
        <taxon>Halobacteriales</taxon>
        <taxon>Halococcaceae</taxon>
        <taxon>Halococcus</taxon>
    </lineage>
</organism>
<name>M0NI72_9EURY</name>
<keyword evidence="1" id="KW-0862">Zinc</keyword>
<evidence type="ECO:0000256" key="1">
    <source>
        <dbReference type="PROSITE-ProRule" id="PRU00325"/>
    </source>
</evidence>
<comment type="caution">
    <text evidence="4">The sequence shown here is derived from an EMBL/GenBank/DDBJ whole genome shotgun (WGS) entry which is preliminary data.</text>
</comment>
<evidence type="ECO:0000313" key="4">
    <source>
        <dbReference type="EMBL" id="EMA56809.1"/>
    </source>
</evidence>
<evidence type="ECO:0000256" key="2">
    <source>
        <dbReference type="SAM" id="MobiDB-lite"/>
    </source>
</evidence>
<proteinExistence type="predicted"/>
<dbReference type="InterPro" id="IPR007527">
    <property type="entry name" value="Znf_SWIM"/>
</dbReference>
<evidence type="ECO:0000259" key="3">
    <source>
        <dbReference type="PROSITE" id="PS50966"/>
    </source>
</evidence>
<keyword evidence="5" id="KW-1185">Reference proteome</keyword>
<feature type="domain" description="SWIM-type" evidence="3">
    <location>
        <begin position="58"/>
        <end position="119"/>
    </location>
</feature>
<dbReference type="RefSeq" id="WP_007736426.1">
    <property type="nucleotide sequence ID" value="NZ_AOMF01000015.1"/>
</dbReference>
<dbReference type="Pfam" id="PF14216">
    <property type="entry name" value="DUF4326"/>
    <property type="match status" value="1"/>
</dbReference>
<gene>
    <name evidence="4" type="ORF">C451_00345</name>
</gene>
<dbReference type="STRING" id="1227457.C451_00345"/>
<dbReference type="AlphaFoldDB" id="M0NI72"/>
<keyword evidence="1" id="KW-0479">Metal-binding</keyword>
<protein>
    <recommendedName>
        <fullName evidence="3">SWIM-type domain-containing protein</fullName>
    </recommendedName>
</protein>
<reference evidence="4 5" key="1">
    <citation type="journal article" date="2014" name="PLoS Genet.">
        <title>Phylogenetically driven sequencing of extremely halophilic archaea reveals strategies for static and dynamic osmo-response.</title>
        <authorList>
            <person name="Becker E.A."/>
            <person name="Seitzer P.M."/>
            <person name="Tritt A."/>
            <person name="Larsen D."/>
            <person name="Krusor M."/>
            <person name="Yao A.I."/>
            <person name="Wu D."/>
            <person name="Madern D."/>
            <person name="Eisen J.A."/>
            <person name="Darling A.E."/>
            <person name="Facciotti M.T."/>
        </authorList>
    </citation>
    <scope>NUCLEOTIDE SEQUENCE [LARGE SCALE GENOMIC DNA]</scope>
    <source>
        <strain evidence="4 5">JCM 13552</strain>
    </source>
</reference>
<keyword evidence="1" id="KW-0863">Zinc-finger</keyword>
<evidence type="ECO:0000313" key="5">
    <source>
        <dbReference type="Proteomes" id="UP000011680"/>
    </source>
</evidence>
<accession>M0NI72</accession>